<dbReference type="AlphaFoldDB" id="A0A3C1KK20"/>
<feature type="domain" description="GST N-terminal" evidence="1">
    <location>
        <begin position="1"/>
        <end position="77"/>
    </location>
</feature>
<dbReference type="PROSITE" id="PS50404">
    <property type="entry name" value="GST_NTER"/>
    <property type="match status" value="1"/>
</dbReference>
<feature type="domain" description="GST C-terminal" evidence="2">
    <location>
        <begin position="82"/>
        <end position="211"/>
    </location>
</feature>
<dbReference type="SUPFAM" id="SSF52833">
    <property type="entry name" value="Thioredoxin-like"/>
    <property type="match status" value="1"/>
</dbReference>
<name>A0A3C1KK20_9GAMM</name>
<proteinExistence type="predicted"/>
<dbReference type="EMBL" id="DMND01000058">
    <property type="protein sequence ID" value="HAN26798.1"/>
    <property type="molecule type" value="Genomic_DNA"/>
</dbReference>
<dbReference type="PANTHER" id="PTHR43968:SF6">
    <property type="entry name" value="GLUTATHIONE S-TRANSFERASE OMEGA"/>
    <property type="match status" value="1"/>
</dbReference>
<dbReference type="PANTHER" id="PTHR43968">
    <property type="match status" value="1"/>
</dbReference>
<dbReference type="CDD" id="cd00570">
    <property type="entry name" value="GST_N_family"/>
    <property type="match status" value="1"/>
</dbReference>
<dbReference type="PROSITE" id="PS50405">
    <property type="entry name" value="GST_CTER"/>
    <property type="match status" value="1"/>
</dbReference>
<dbReference type="InterPro" id="IPR010987">
    <property type="entry name" value="Glutathione-S-Trfase_C-like"/>
</dbReference>
<dbReference type="SUPFAM" id="SSF47616">
    <property type="entry name" value="GST C-terminal domain-like"/>
    <property type="match status" value="1"/>
</dbReference>
<dbReference type="GO" id="GO:0016740">
    <property type="term" value="F:transferase activity"/>
    <property type="evidence" value="ECO:0007669"/>
    <property type="project" value="UniProtKB-KW"/>
</dbReference>
<dbReference type="Pfam" id="PF13417">
    <property type="entry name" value="GST_N_3"/>
    <property type="match status" value="1"/>
</dbReference>
<dbReference type="Gene3D" id="1.20.1050.10">
    <property type="match status" value="1"/>
</dbReference>
<gene>
    <name evidence="3" type="ORF">DCP75_03590</name>
</gene>
<dbReference type="STRING" id="1121937.GCA_000423125_02303"/>
<protein>
    <submittedName>
        <fullName evidence="3">Glutathione S-transferase family protein</fullName>
    </submittedName>
</protein>
<evidence type="ECO:0000259" key="2">
    <source>
        <dbReference type="PROSITE" id="PS50405"/>
    </source>
</evidence>
<evidence type="ECO:0000313" key="3">
    <source>
        <dbReference type="EMBL" id="HAN26798.1"/>
    </source>
</evidence>
<accession>A0A3C1KK20</accession>
<comment type="caution">
    <text evidence="3">The sequence shown here is derived from an EMBL/GenBank/DDBJ whole genome shotgun (WGS) entry which is preliminary data.</text>
</comment>
<keyword evidence="3" id="KW-0808">Transferase</keyword>
<dbReference type="InterPro" id="IPR004045">
    <property type="entry name" value="Glutathione_S-Trfase_N"/>
</dbReference>
<dbReference type="SFLD" id="SFLDG00358">
    <property type="entry name" value="Main_(cytGST)"/>
    <property type="match status" value="1"/>
</dbReference>
<evidence type="ECO:0000313" key="4">
    <source>
        <dbReference type="Proteomes" id="UP000259273"/>
    </source>
</evidence>
<dbReference type="Proteomes" id="UP000259273">
    <property type="component" value="Unassembled WGS sequence"/>
</dbReference>
<dbReference type="Gene3D" id="3.40.30.10">
    <property type="entry name" value="Glutaredoxin"/>
    <property type="match status" value="1"/>
</dbReference>
<dbReference type="SFLD" id="SFLDS00019">
    <property type="entry name" value="Glutathione_Transferase_(cytos"/>
    <property type="match status" value="1"/>
</dbReference>
<dbReference type="InterPro" id="IPR040079">
    <property type="entry name" value="Glutathione_S-Trfase"/>
</dbReference>
<evidence type="ECO:0000259" key="1">
    <source>
        <dbReference type="PROSITE" id="PS50404"/>
    </source>
</evidence>
<dbReference type="GO" id="GO:0005737">
    <property type="term" value="C:cytoplasm"/>
    <property type="evidence" value="ECO:0007669"/>
    <property type="project" value="TreeGrafter"/>
</dbReference>
<sequence length="223" mass="24154">MLTLHGFSASNYYNIVKHCLLYKGVEFTENLVYPGAPELLAVSPAGKVPALTTANGTALSESSVLVEYIEDAYPQTPLLPADPEQRALVRQVMKVAELYLELAGRRLLPAVLANAPVADGVKEEVRATLDKGAASLARLAAFSPWVCGADMTLADIYLRYALAMPKLVGPSQLQWDVLQAVPGLAEWDARMAEEAVSKQVDADQQANMTEFMEYVSAAIQRGK</sequence>
<reference evidence="3 4" key="1">
    <citation type="journal article" date="2018" name="Nat. Biotechnol.">
        <title>A standardized bacterial taxonomy based on genome phylogeny substantially revises the tree of life.</title>
        <authorList>
            <person name="Parks D.H."/>
            <person name="Chuvochina M."/>
            <person name="Waite D.W."/>
            <person name="Rinke C."/>
            <person name="Skarshewski A."/>
            <person name="Chaumeil P.A."/>
            <person name="Hugenholtz P."/>
        </authorList>
    </citation>
    <scope>NUCLEOTIDE SEQUENCE [LARGE SCALE GENOMIC DNA]</scope>
    <source>
        <strain evidence="3">UBA9158</strain>
    </source>
</reference>
<dbReference type="InterPro" id="IPR036249">
    <property type="entry name" value="Thioredoxin-like_sf"/>
</dbReference>
<organism evidence="3 4">
    <name type="scientific">Haliea salexigens</name>
    <dbReference type="NCBI Taxonomy" id="287487"/>
    <lineage>
        <taxon>Bacteria</taxon>
        <taxon>Pseudomonadati</taxon>
        <taxon>Pseudomonadota</taxon>
        <taxon>Gammaproteobacteria</taxon>
        <taxon>Cellvibrionales</taxon>
        <taxon>Halieaceae</taxon>
        <taxon>Haliea</taxon>
    </lineage>
</organism>
<dbReference type="InterPro" id="IPR036282">
    <property type="entry name" value="Glutathione-S-Trfase_C_sf"/>
</dbReference>
<dbReference type="InterPro" id="IPR050983">
    <property type="entry name" value="GST_Omega/HSP26"/>
</dbReference>